<dbReference type="Pfam" id="PF14278">
    <property type="entry name" value="TetR_C_8"/>
    <property type="match status" value="1"/>
</dbReference>
<dbReference type="OrthoDB" id="9810250at2"/>
<dbReference type="Gene3D" id="1.10.357.10">
    <property type="entry name" value="Tetracycline Repressor, domain 2"/>
    <property type="match status" value="1"/>
</dbReference>
<organism evidence="4 5">
    <name type="scientific">Fructobacillus ficulneus</name>
    <dbReference type="NCBI Taxonomy" id="157463"/>
    <lineage>
        <taxon>Bacteria</taxon>
        <taxon>Bacillati</taxon>
        <taxon>Bacillota</taxon>
        <taxon>Bacilli</taxon>
        <taxon>Lactobacillales</taxon>
        <taxon>Lactobacillaceae</taxon>
        <taxon>Fructobacillus</taxon>
    </lineage>
</organism>
<evidence type="ECO:0000259" key="3">
    <source>
        <dbReference type="PROSITE" id="PS50977"/>
    </source>
</evidence>
<dbReference type="AlphaFoldDB" id="A0A0K8MGD3"/>
<evidence type="ECO:0000256" key="2">
    <source>
        <dbReference type="PROSITE-ProRule" id="PRU00335"/>
    </source>
</evidence>
<evidence type="ECO:0000313" key="5">
    <source>
        <dbReference type="Proteomes" id="UP000253891"/>
    </source>
</evidence>
<dbReference type="Pfam" id="PF00440">
    <property type="entry name" value="TetR_N"/>
    <property type="match status" value="1"/>
</dbReference>
<dbReference type="InterPro" id="IPR001647">
    <property type="entry name" value="HTH_TetR"/>
</dbReference>
<dbReference type="InterPro" id="IPR050624">
    <property type="entry name" value="HTH-type_Tx_Regulator"/>
</dbReference>
<sequence length="185" mass="21809">MADTPVKRQQQVNQTVELLWQGLTNLMATTPYDQITISALTQEAGVARRTFYRHYQSIDDLLVNKINQLVIKLYQDAQVDADDFEELIRHIFYFFKPYQKFLRVLRDNHKLYLVQSSILEYRDQSLVHLSDNDQNQLIYYFGAGGISNIITYWIKTDFQASPTEVEEMAHQLIKHLHHLVDTDEK</sequence>
<dbReference type="Proteomes" id="UP000253891">
    <property type="component" value="Unassembled WGS sequence"/>
</dbReference>
<dbReference type="RefSeq" id="WP_061992989.1">
    <property type="nucleotide sequence ID" value="NZ_DF968000.1"/>
</dbReference>
<feature type="domain" description="HTH tetR-type" evidence="3">
    <location>
        <begin position="13"/>
        <end position="73"/>
    </location>
</feature>
<dbReference type="PANTHER" id="PTHR43479">
    <property type="entry name" value="ACREF/ENVCD OPERON REPRESSOR-RELATED"/>
    <property type="match status" value="1"/>
</dbReference>
<evidence type="ECO:0000256" key="1">
    <source>
        <dbReference type="ARBA" id="ARBA00023125"/>
    </source>
</evidence>
<proteinExistence type="predicted"/>
<dbReference type="InterPro" id="IPR039532">
    <property type="entry name" value="TetR_C_Firmicutes"/>
</dbReference>
<evidence type="ECO:0000313" key="4">
    <source>
        <dbReference type="EMBL" id="GAO99585.1"/>
    </source>
</evidence>
<gene>
    <name evidence="4" type="ORF">FFIC_230690</name>
</gene>
<accession>A0A0K8MGD3</accession>
<keyword evidence="1 2" id="KW-0238">DNA-binding</keyword>
<dbReference type="STRING" id="157463.GCA_001047075_00504"/>
<dbReference type="EMBL" id="DF968000">
    <property type="protein sequence ID" value="GAO99585.1"/>
    <property type="molecule type" value="Genomic_DNA"/>
</dbReference>
<protein>
    <recommendedName>
        <fullName evidence="3">HTH tetR-type domain-containing protein</fullName>
    </recommendedName>
</protein>
<feature type="DNA-binding region" description="H-T-H motif" evidence="2">
    <location>
        <begin position="36"/>
        <end position="55"/>
    </location>
</feature>
<keyword evidence="5" id="KW-1185">Reference proteome</keyword>
<reference evidence="4 5" key="1">
    <citation type="journal article" date="2015" name="BMC Genomics">
        <title>Comparative genomics of Fructobacillus spp. and Leuconostoc spp. reveals niche-specific evolution of Fructobacillus spp.</title>
        <authorList>
            <person name="Endo A."/>
            <person name="Tanizawa Y."/>
            <person name="Tanaka N."/>
            <person name="Maeno S."/>
            <person name="Kumar H."/>
            <person name="Shiwa Y."/>
            <person name="Okada S."/>
            <person name="Yoshikawa H."/>
            <person name="Dicks L."/>
            <person name="Nakagawa J."/>
            <person name="Arita M."/>
        </authorList>
    </citation>
    <scope>NUCLEOTIDE SEQUENCE [LARGE SCALE GENOMIC DNA]</scope>
    <source>
        <strain evidence="4 5">JCM 12225</strain>
    </source>
</reference>
<name>A0A0K8MGD3_9LACO</name>
<dbReference type="PANTHER" id="PTHR43479:SF11">
    <property type="entry name" value="ACREF_ENVCD OPERON REPRESSOR-RELATED"/>
    <property type="match status" value="1"/>
</dbReference>
<dbReference type="GO" id="GO:0003677">
    <property type="term" value="F:DNA binding"/>
    <property type="evidence" value="ECO:0007669"/>
    <property type="project" value="UniProtKB-UniRule"/>
</dbReference>
<dbReference type="PROSITE" id="PS50977">
    <property type="entry name" value="HTH_TETR_2"/>
    <property type="match status" value="1"/>
</dbReference>
<dbReference type="InterPro" id="IPR009057">
    <property type="entry name" value="Homeodomain-like_sf"/>
</dbReference>
<dbReference type="SUPFAM" id="SSF46689">
    <property type="entry name" value="Homeodomain-like"/>
    <property type="match status" value="1"/>
</dbReference>